<comment type="caution">
    <text evidence="1">The sequence shown here is derived from an EMBL/GenBank/DDBJ whole genome shotgun (WGS) entry which is preliminary data.</text>
</comment>
<reference evidence="1 2" key="1">
    <citation type="submission" date="2021-06" db="EMBL/GenBank/DDBJ databases">
        <authorList>
            <person name="Kallberg Y."/>
            <person name="Tangrot J."/>
            <person name="Rosling A."/>
        </authorList>
    </citation>
    <scope>NUCLEOTIDE SEQUENCE [LARGE SCALE GENOMIC DNA]</scope>
    <source>
        <strain evidence="1 2">120-4 pot B 10/14</strain>
    </source>
</reference>
<accession>A0ABM8VYL7</accession>
<organism evidence="1 2">
    <name type="scientific">Gigaspora margarita</name>
    <dbReference type="NCBI Taxonomy" id="4874"/>
    <lineage>
        <taxon>Eukaryota</taxon>
        <taxon>Fungi</taxon>
        <taxon>Fungi incertae sedis</taxon>
        <taxon>Mucoromycota</taxon>
        <taxon>Glomeromycotina</taxon>
        <taxon>Glomeromycetes</taxon>
        <taxon>Diversisporales</taxon>
        <taxon>Gigasporaceae</taxon>
        <taxon>Gigaspora</taxon>
    </lineage>
</organism>
<evidence type="ECO:0000313" key="1">
    <source>
        <dbReference type="EMBL" id="CAG8479718.1"/>
    </source>
</evidence>
<keyword evidence="2" id="KW-1185">Reference proteome</keyword>
<protein>
    <submittedName>
        <fullName evidence="1">27147_t:CDS:1</fullName>
    </submittedName>
</protein>
<name>A0ABM8VYL7_GIGMA</name>
<dbReference type="Proteomes" id="UP000789901">
    <property type="component" value="Unassembled WGS sequence"/>
</dbReference>
<gene>
    <name evidence="1" type="ORF">GMARGA_LOCUS1180</name>
</gene>
<proteinExistence type="predicted"/>
<sequence length="117" mass="13376">MVKNESDGYFFHPKQPGGIFNTARVLYCIRKFLEQKEELNNSWDSLIRDALLNFPSDTQTFPSQMSLDLIVNNPLGYSVPKDITRVNNLYKEAADGGISDAQYQYACSLYKKKITNL</sequence>
<evidence type="ECO:0000313" key="2">
    <source>
        <dbReference type="Proteomes" id="UP000789901"/>
    </source>
</evidence>
<dbReference type="EMBL" id="CAJVQB010000282">
    <property type="protein sequence ID" value="CAG8479718.1"/>
    <property type="molecule type" value="Genomic_DNA"/>
</dbReference>